<comment type="catalytic activity">
    <reaction evidence="1">
        <text>Release of an N-terminal amino acid, Xaa-|-Yaa- from a peptide, amide or arylamide. Xaa is preferably Ala, but may be most amino acids including Pro (slow action). When a terminal hydrophobic residue is followed by a prolyl residue, the two may be released as an intact Xaa-Pro dipeptide.</text>
        <dbReference type="EC" id="3.4.11.2"/>
    </reaction>
</comment>
<keyword evidence="18" id="KW-0031">Aminopeptidase</keyword>
<evidence type="ECO:0000256" key="15">
    <source>
        <dbReference type="PIRSR" id="PIRSR634015-3"/>
    </source>
</evidence>
<comment type="subcellular location">
    <subcellularLocation>
        <location evidence="2">Cytoplasm</location>
    </subcellularLocation>
</comment>
<sequence>MKSLPGIGAATAGDSYLPGNGNGGYGVDRYELDIRYRVATNRLDGTAIIRATSTQVLEKFSLDLSRLRVDKVRIEGQRGSTFRQATNKLIITPATPIAANTPFIVVIEYSGSPVPRPSTWGPVGWEELDDGVLVASQPSGSPSWYPCNDDVADRASYGIRVATEQGYTVVGAGVQKRHTVSSGRGYWVFEQAEPTASYLVTLQIGRYVRTPIELGSVPGALVYPPNLREGVLADFSKLPAMMELFENSFGPYPFPAYTVIVTPDELEIPLEAQAMAIFGSNHAGGVGLVERLVAHELAHQWFGNSVGLESWKHIWLNEGFACYAEWLWSEHKGGQSADSLARQFRRGLVGQSTDITIGDPGPVLMFDDRVYKRGALTLHALRRTIGDENFFDLLREWTTANRFGVVGTDDFRALAADFSPRPLDRLFDEWLFGTAVPKLP</sequence>
<keyword evidence="9" id="KW-0378">Hydrolase</keyword>
<feature type="binding site" evidence="15">
    <location>
        <position position="318"/>
    </location>
    <ligand>
        <name>Zn(2+)</name>
        <dbReference type="ChEBI" id="CHEBI:29105"/>
        <note>catalytic</note>
    </ligand>
</feature>
<evidence type="ECO:0000256" key="11">
    <source>
        <dbReference type="ARBA" id="ARBA00023049"/>
    </source>
</evidence>
<comment type="similarity">
    <text evidence="3">Belongs to the peptidase M1 family.</text>
</comment>
<keyword evidence="19" id="KW-1185">Reference proteome</keyword>
<dbReference type="InterPro" id="IPR027268">
    <property type="entry name" value="Peptidase_M4/M1_CTD_sf"/>
</dbReference>
<evidence type="ECO:0000256" key="1">
    <source>
        <dbReference type="ARBA" id="ARBA00000098"/>
    </source>
</evidence>
<evidence type="ECO:0000259" key="17">
    <source>
        <dbReference type="Pfam" id="PF17900"/>
    </source>
</evidence>
<evidence type="ECO:0000256" key="8">
    <source>
        <dbReference type="ARBA" id="ARBA00022723"/>
    </source>
</evidence>
<comment type="cofactor">
    <cofactor evidence="15">
        <name>Zn(2+)</name>
        <dbReference type="ChEBI" id="CHEBI:29105"/>
    </cofactor>
    <text evidence="15">Binds 1 zinc ion per subunit.</text>
</comment>
<evidence type="ECO:0000313" key="19">
    <source>
        <dbReference type="Proteomes" id="UP000219440"/>
    </source>
</evidence>
<dbReference type="Proteomes" id="UP000219440">
    <property type="component" value="Unassembled WGS sequence"/>
</dbReference>
<keyword evidence="7" id="KW-0645">Protease</keyword>
<protein>
    <recommendedName>
        <fullName evidence="5">Aminopeptidase N</fullName>
        <ecNumber evidence="4">3.4.11.2</ecNumber>
    </recommendedName>
    <alternativeName>
        <fullName evidence="12">Alanine aminopeptidase</fullName>
    </alternativeName>
    <alternativeName>
        <fullName evidence="13">Lysyl aminopeptidase</fullName>
    </alternativeName>
</protein>
<feature type="binding site" evidence="15">
    <location>
        <position position="295"/>
    </location>
    <ligand>
        <name>Zn(2+)</name>
        <dbReference type="ChEBI" id="CHEBI:29105"/>
        <note>catalytic</note>
    </ligand>
</feature>
<evidence type="ECO:0000256" key="13">
    <source>
        <dbReference type="ARBA" id="ARBA00031533"/>
    </source>
</evidence>
<evidence type="ECO:0000313" key="18">
    <source>
        <dbReference type="EMBL" id="SOE64591.1"/>
    </source>
</evidence>
<dbReference type="InterPro" id="IPR045357">
    <property type="entry name" value="Aminopeptidase_N-like_N"/>
</dbReference>
<evidence type="ECO:0000256" key="6">
    <source>
        <dbReference type="ARBA" id="ARBA00022490"/>
    </source>
</evidence>
<feature type="domain" description="Peptidase M1 membrane alanine aminopeptidase" evidence="16">
    <location>
        <begin position="239"/>
        <end position="430"/>
    </location>
</feature>
<evidence type="ECO:0000256" key="7">
    <source>
        <dbReference type="ARBA" id="ARBA00022670"/>
    </source>
</evidence>
<dbReference type="Gene3D" id="2.60.40.1730">
    <property type="entry name" value="tricorn interacting facor f3 domain"/>
    <property type="match status" value="1"/>
</dbReference>
<reference evidence="18 19" key="1">
    <citation type="submission" date="2017-09" db="EMBL/GenBank/DDBJ databases">
        <authorList>
            <person name="Ehlers B."/>
            <person name="Leendertz F.H."/>
        </authorList>
    </citation>
    <scope>NUCLEOTIDE SEQUENCE [LARGE SCALE GENOMIC DNA]</scope>
    <source>
        <strain evidence="18 19">CGMCC 1.05381</strain>
    </source>
</reference>
<evidence type="ECO:0000259" key="16">
    <source>
        <dbReference type="Pfam" id="PF01433"/>
    </source>
</evidence>
<gene>
    <name evidence="18" type="ORF">SAMN06296378_1412</name>
</gene>
<keyword evidence="6" id="KW-0963">Cytoplasm</keyword>
<keyword evidence="11" id="KW-0482">Metalloprotease</keyword>
<feature type="binding site" evidence="15">
    <location>
        <position position="299"/>
    </location>
    <ligand>
        <name>Zn(2+)</name>
        <dbReference type="ChEBI" id="CHEBI:29105"/>
        <note>catalytic</note>
    </ligand>
</feature>
<dbReference type="GO" id="GO:0016285">
    <property type="term" value="F:alanyl aminopeptidase activity"/>
    <property type="evidence" value="ECO:0007669"/>
    <property type="project" value="UniProtKB-EC"/>
</dbReference>
<dbReference type="PANTHER" id="PTHR45726">
    <property type="entry name" value="LEUKOTRIENE A-4 HYDROLASE"/>
    <property type="match status" value="1"/>
</dbReference>
<evidence type="ECO:0000256" key="3">
    <source>
        <dbReference type="ARBA" id="ARBA00010136"/>
    </source>
</evidence>
<dbReference type="GO" id="GO:0008270">
    <property type="term" value="F:zinc ion binding"/>
    <property type="evidence" value="ECO:0007669"/>
    <property type="project" value="InterPro"/>
</dbReference>
<dbReference type="SUPFAM" id="SSF63737">
    <property type="entry name" value="Leukotriene A4 hydrolase N-terminal domain"/>
    <property type="match status" value="1"/>
</dbReference>
<accession>A0A2C8ZIF6</accession>
<dbReference type="Pfam" id="PF01433">
    <property type="entry name" value="Peptidase_M1"/>
    <property type="match status" value="1"/>
</dbReference>
<keyword evidence="10 15" id="KW-0862">Zinc</keyword>
<dbReference type="OrthoDB" id="100605at2"/>
<keyword evidence="8 15" id="KW-0479">Metal-binding</keyword>
<dbReference type="InterPro" id="IPR001930">
    <property type="entry name" value="Peptidase_M1"/>
</dbReference>
<feature type="active site" description="Proton acceptor" evidence="14">
    <location>
        <position position="296"/>
    </location>
</feature>
<dbReference type="InterPro" id="IPR042097">
    <property type="entry name" value="Aminopeptidase_N-like_N_sf"/>
</dbReference>
<dbReference type="GO" id="GO:0005737">
    <property type="term" value="C:cytoplasm"/>
    <property type="evidence" value="ECO:0007669"/>
    <property type="project" value="UniProtKB-SubCell"/>
</dbReference>
<dbReference type="EMBL" id="OCST01000003">
    <property type="protein sequence ID" value="SOE64591.1"/>
    <property type="molecule type" value="Genomic_DNA"/>
</dbReference>
<organism evidence="18 19">
    <name type="scientific">Salinibacterium xinjiangense</name>
    <dbReference type="NCBI Taxonomy" id="386302"/>
    <lineage>
        <taxon>Bacteria</taxon>
        <taxon>Bacillati</taxon>
        <taxon>Actinomycetota</taxon>
        <taxon>Actinomycetes</taxon>
        <taxon>Micrococcales</taxon>
        <taxon>Microbacteriaceae</taxon>
        <taxon>Salinibacterium</taxon>
    </lineage>
</organism>
<dbReference type="Pfam" id="PF17900">
    <property type="entry name" value="Peptidase_M1_N"/>
    <property type="match status" value="1"/>
</dbReference>
<evidence type="ECO:0000256" key="2">
    <source>
        <dbReference type="ARBA" id="ARBA00004496"/>
    </source>
</evidence>
<dbReference type="CDD" id="cd09603">
    <property type="entry name" value="M1_APN_like"/>
    <property type="match status" value="1"/>
</dbReference>
<proteinExistence type="inferred from homology"/>
<dbReference type="PANTHER" id="PTHR45726:SF3">
    <property type="entry name" value="LEUKOTRIENE A-4 HYDROLASE"/>
    <property type="match status" value="1"/>
</dbReference>
<evidence type="ECO:0000256" key="5">
    <source>
        <dbReference type="ARBA" id="ARBA00015611"/>
    </source>
</evidence>
<dbReference type="Gene3D" id="1.10.390.10">
    <property type="entry name" value="Neutral Protease Domain 2"/>
    <property type="match status" value="1"/>
</dbReference>
<evidence type="ECO:0000256" key="4">
    <source>
        <dbReference type="ARBA" id="ARBA00012564"/>
    </source>
</evidence>
<dbReference type="EC" id="3.4.11.2" evidence="4"/>
<evidence type="ECO:0000256" key="10">
    <source>
        <dbReference type="ARBA" id="ARBA00022833"/>
    </source>
</evidence>
<dbReference type="PRINTS" id="PR00756">
    <property type="entry name" value="ALADIPTASE"/>
</dbReference>
<dbReference type="SUPFAM" id="SSF55486">
    <property type="entry name" value="Metalloproteases ('zincins'), catalytic domain"/>
    <property type="match status" value="1"/>
</dbReference>
<dbReference type="GO" id="GO:0006508">
    <property type="term" value="P:proteolysis"/>
    <property type="evidence" value="ECO:0007669"/>
    <property type="project" value="UniProtKB-KW"/>
</dbReference>
<dbReference type="RefSeq" id="WP_097060540.1">
    <property type="nucleotide sequence ID" value="NZ_BMLC01000001.1"/>
</dbReference>
<name>A0A2C8ZIF6_9MICO</name>
<evidence type="ECO:0000256" key="14">
    <source>
        <dbReference type="PIRSR" id="PIRSR634015-1"/>
    </source>
</evidence>
<dbReference type="AlphaFoldDB" id="A0A2C8ZIF6"/>
<dbReference type="GO" id="GO:0008237">
    <property type="term" value="F:metallopeptidase activity"/>
    <property type="evidence" value="ECO:0007669"/>
    <property type="project" value="UniProtKB-KW"/>
</dbReference>
<dbReference type="InterPro" id="IPR014782">
    <property type="entry name" value="Peptidase_M1_dom"/>
</dbReference>
<evidence type="ECO:0000256" key="12">
    <source>
        <dbReference type="ARBA" id="ARBA00029811"/>
    </source>
</evidence>
<evidence type="ECO:0000256" key="9">
    <source>
        <dbReference type="ARBA" id="ARBA00022801"/>
    </source>
</evidence>
<feature type="active site" description="Proton donor" evidence="14">
    <location>
        <position position="371"/>
    </location>
</feature>
<dbReference type="InterPro" id="IPR034015">
    <property type="entry name" value="M1_LTA4H"/>
</dbReference>
<feature type="domain" description="Aminopeptidase N-like N-terminal" evidence="17">
    <location>
        <begin position="29"/>
        <end position="199"/>
    </location>
</feature>